<dbReference type="InterPro" id="IPR013783">
    <property type="entry name" value="Ig-like_fold"/>
</dbReference>
<keyword evidence="3" id="KW-0677">Repeat</keyword>
<dbReference type="AlphaFoldDB" id="X1Q609"/>
<reference evidence="7" key="1">
    <citation type="journal article" date="2014" name="Front. Microbiol.">
        <title>High frequency of phylogenetically diverse reductive dehalogenase-homologous genes in deep subseafloor sedimentary metagenomes.</title>
        <authorList>
            <person name="Kawai M."/>
            <person name="Futagami T."/>
            <person name="Toyoda A."/>
            <person name="Takaki Y."/>
            <person name="Nishi S."/>
            <person name="Hori S."/>
            <person name="Arai W."/>
            <person name="Tsubouchi T."/>
            <person name="Morono Y."/>
            <person name="Uchiyama I."/>
            <person name="Ito T."/>
            <person name="Fujiyama A."/>
            <person name="Inagaki F."/>
            <person name="Takami H."/>
        </authorList>
    </citation>
    <scope>NUCLEOTIDE SEQUENCE</scope>
    <source>
        <strain evidence="7">Expedition CK06-06</strain>
    </source>
</reference>
<evidence type="ECO:0000256" key="1">
    <source>
        <dbReference type="ARBA" id="ARBA00004141"/>
    </source>
</evidence>
<evidence type="ECO:0000313" key="7">
    <source>
        <dbReference type="EMBL" id="GAI46485.1"/>
    </source>
</evidence>
<evidence type="ECO:0000259" key="6">
    <source>
        <dbReference type="PROSITE" id="PS50093"/>
    </source>
</evidence>
<dbReference type="SUPFAM" id="SSF49299">
    <property type="entry name" value="PKD domain"/>
    <property type="match status" value="2"/>
</dbReference>
<dbReference type="InterPro" id="IPR000601">
    <property type="entry name" value="PKD_dom"/>
</dbReference>
<evidence type="ECO:0000256" key="4">
    <source>
        <dbReference type="ARBA" id="ARBA00022989"/>
    </source>
</evidence>
<name>X1Q609_9ZZZZ</name>
<accession>X1Q609</accession>
<keyword evidence="5" id="KW-0472">Membrane</keyword>
<comment type="subcellular location">
    <subcellularLocation>
        <location evidence="1">Membrane</location>
        <topology evidence="1">Multi-pass membrane protein</topology>
    </subcellularLocation>
</comment>
<dbReference type="PANTHER" id="PTHR46730:SF1">
    <property type="entry name" value="PLAT DOMAIN-CONTAINING PROTEIN"/>
    <property type="match status" value="1"/>
</dbReference>
<dbReference type="PROSITE" id="PS50093">
    <property type="entry name" value="PKD"/>
    <property type="match status" value="2"/>
</dbReference>
<dbReference type="Gene3D" id="2.60.40.10">
    <property type="entry name" value="Immunoglobulins"/>
    <property type="match status" value="2"/>
</dbReference>
<comment type="caution">
    <text evidence="7">The sequence shown here is derived from an EMBL/GenBank/DDBJ whole genome shotgun (WGS) entry which is preliminary data.</text>
</comment>
<organism evidence="7">
    <name type="scientific">marine sediment metagenome</name>
    <dbReference type="NCBI Taxonomy" id="412755"/>
    <lineage>
        <taxon>unclassified sequences</taxon>
        <taxon>metagenomes</taxon>
        <taxon>ecological metagenomes</taxon>
    </lineage>
</organism>
<evidence type="ECO:0000256" key="3">
    <source>
        <dbReference type="ARBA" id="ARBA00022737"/>
    </source>
</evidence>
<dbReference type="GO" id="GO:0006816">
    <property type="term" value="P:calcium ion transport"/>
    <property type="evidence" value="ECO:0007669"/>
    <property type="project" value="TreeGrafter"/>
</dbReference>
<protein>
    <recommendedName>
        <fullName evidence="6">PKD domain-containing protein</fullName>
    </recommendedName>
</protein>
<evidence type="ECO:0000256" key="5">
    <source>
        <dbReference type="ARBA" id="ARBA00023136"/>
    </source>
</evidence>
<dbReference type="SMART" id="SM00089">
    <property type="entry name" value="PKD"/>
    <property type="match status" value="2"/>
</dbReference>
<dbReference type="Pfam" id="PF18911">
    <property type="entry name" value="PKD_4"/>
    <property type="match status" value="2"/>
</dbReference>
<keyword evidence="4" id="KW-1133">Transmembrane helix</keyword>
<dbReference type="GO" id="GO:0005886">
    <property type="term" value="C:plasma membrane"/>
    <property type="evidence" value="ECO:0007669"/>
    <property type="project" value="TreeGrafter"/>
</dbReference>
<keyword evidence="2" id="KW-0812">Transmembrane</keyword>
<dbReference type="InterPro" id="IPR035986">
    <property type="entry name" value="PKD_dom_sf"/>
</dbReference>
<evidence type="ECO:0000256" key="2">
    <source>
        <dbReference type="ARBA" id="ARBA00022692"/>
    </source>
</evidence>
<feature type="domain" description="PKD" evidence="6">
    <location>
        <begin position="91"/>
        <end position="171"/>
    </location>
</feature>
<dbReference type="EMBL" id="BARV01025803">
    <property type="protein sequence ID" value="GAI46485.1"/>
    <property type="molecule type" value="Genomic_DNA"/>
</dbReference>
<gene>
    <name evidence="7" type="ORF">S06H3_41809</name>
</gene>
<dbReference type="PANTHER" id="PTHR46730">
    <property type="entry name" value="POLYCYSTIN-1"/>
    <property type="match status" value="1"/>
</dbReference>
<feature type="non-terminal residue" evidence="7">
    <location>
        <position position="1"/>
    </location>
</feature>
<feature type="domain" description="PKD" evidence="6">
    <location>
        <begin position="26"/>
        <end position="86"/>
    </location>
</feature>
<dbReference type="InterPro" id="IPR022409">
    <property type="entry name" value="PKD/Chitinase_dom"/>
</dbReference>
<dbReference type="GO" id="GO:0005261">
    <property type="term" value="F:monoatomic cation channel activity"/>
    <property type="evidence" value="ECO:0007669"/>
    <property type="project" value="TreeGrafter"/>
</dbReference>
<dbReference type="CDD" id="cd00146">
    <property type="entry name" value="PKD"/>
    <property type="match status" value="2"/>
</dbReference>
<sequence>GLNSPFAGKNVFCYVGEKINFDGSGSSASSGSSISKYEWDFESDGIVDTEGTRTSFIFTKKGQYTVTLRVTDSIGETDTDTLIVTVGNKPPNPSFTYSPEGPTIRDTVHFYDTSVDPDGTIVSWYWNFGDGYTSTIKDPTHDYPDKGSYTVTLTVTDNDGNSDSITKILTVINLAPKADFTYSPSSPKAGHYILEWPPGQMDDIHYAGGLILPAPDGR</sequence>
<proteinExistence type="predicted"/>